<name>A0ABD3UMD4_9LAMI</name>
<dbReference type="AlphaFoldDB" id="A0ABD3UMD4"/>
<accession>A0ABD3UMD4</accession>
<dbReference type="PANTHER" id="PTHR21678:SF0">
    <property type="entry name" value="C3H1-TYPE DOMAIN-CONTAINING PROTEIN"/>
    <property type="match status" value="1"/>
</dbReference>
<dbReference type="SUPFAM" id="SSF54928">
    <property type="entry name" value="RNA-binding domain, RBD"/>
    <property type="match status" value="1"/>
</dbReference>
<dbReference type="InterPro" id="IPR035979">
    <property type="entry name" value="RBD_domain_sf"/>
</dbReference>
<evidence type="ECO:0000313" key="2">
    <source>
        <dbReference type="EMBL" id="KAL3850257.1"/>
    </source>
</evidence>
<feature type="region of interest" description="Disordered" evidence="1">
    <location>
        <begin position="318"/>
        <end position="352"/>
    </location>
</feature>
<protein>
    <submittedName>
        <fullName evidence="2">Uncharacterized protein</fullName>
    </submittedName>
</protein>
<dbReference type="PANTHER" id="PTHR21678">
    <property type="entry name" value="GROWTH INHIBITION AND DIFFERENTIATION RELATED PROTEIN 88"/>
    <property type="match status" value="1"/>
</dbReference>
<evidence type="ECO:0000313" key="3">
    <source>
        <dbReference type="Proteomes" id="UP001634393"/>
    </source>
</evidence>
<evidence type="ECO:0000256" key="1">
    <source>
        <dbReference type="SAM" id="MobiDB-lite"/>
    </source>
</evidence>
<dbReference type="InterPro" id="IPR039884">
    <property type="entry name" value="R3HC1/R3HCL"/>
</dbReference>
<dbReference type="InterPro" id="IPR012677">
    <property type="entry name" value="Nucleotide-bd_a/b_plait_sf"/>
</dbReference>
<feature type="compositionally biased region" description="Polar residues" evidence="1">
    <location>
        <begin position="90"/>
        <end position="117"/>
    </location>
</feature>
<feature type="compositionally biased region" description="Basic and acidic residues" evidence="1">
    <location>
        <begin position="324"/>
        <end position="333"/>
    </location>
</feature>
<sequence length="352" mass="38497">MERSGGDTTDNWTEAVEDLVHGGEIDQATSLLESIASNLEKEFELEKNTKVADKLSTALQDLSKLYSVKGLSLKADQALSRAIQIKHQNGGLQTAEESISSGTSEASVSQNEATSSDGGAVDDWEAVADRAPEELLSPQSLSGVSKLSLEDSKAEGIKRRGRGTFSYNKQEGLYSDNQSYVPVIGEDNSDNTSVSNAAGDLEKEKLIYGTHHVLVLADFPLSTKTTDLEKMFGKFKDSFVIHWVNDKTAIAVFRTPSLALQASNSIQCPFTVRVLNESDEILNSIKPKDLEPPRQRPQTSARTAQRLIAQGMGIKLPSSFGSSELRKQEEARKNRIVSRQNMKDDAWGDDDN</sequence>
<gene>
    <name evidence="2" type="ORF">ACJIZ3_012139</name>
</gene>
<reference evidence="2 3" key="1">
    <citation type="submission" date="2024-12" db="EMBL/GenBank/DDBJ databases">
        <title>The unique morphological basis and parallel evolutionary history of personate flowers in Penstemon.</title>
        <authorList>
            <person name="Depatie T.H."/>
            <person name="Wessinger C.A."/>
        </authorList>
    </citation>
    <scope>NUCLEOTIDE SEQUENCE [LARGE SCALE GENOMIC DNA]</scope>
    <source>
        <strain evidence="2">WTNN_2</strain>
        <tissue evidence="2">Leaf</tissue>
    </source>
</reference>
<proteinExistence type="predicted"/>
<organism evidence="2 3">
    <name type="scientific">Penstemon smallii</name>
    <dbReference type="NCBI Taxonomy" id="265156"/>
    <lineage>
        <taxon>Eukaryota</taxon>
        <taxon>Viridiplantae</taxon>
        <taxon>Streptophyta</taxon>
        <taxon>Embryophyta</taxon>
        <taxon>Tracheophyta</taxon>
        <taxon>Spermatophyta</taxon>
        <taxon>Magnoliopsida</taxon>
        <taxon>eudicotyledons</taxon>
        <taxon>Gunneridae</taxon>
        <taxon>Pentapetalae</taxon>
        <taxon>asterids</taxon>
        <taxon>lamiids</taxon>
        <taxon>Lamiales</taxon>
        <taxon>Plantaginaceae</taxon>
        <taxon>Cheloneae</taxon>
        <taxon>Penstemon</taxon>
    </lineage>
</organism>
<dbReference type="Proteomes" id="UP001634393">
    <property type="component" value="Unassembled WGS sequence"/>
</dbReference>
<feature type="region of interest" description="Disordered" evidence="1">
    <location>
        <begin position="90"/>
        <end position="121"/>
    </location>
</feature>
<keyword evidence="3" id="KW-1185">Reference proteome</keyword>
<dbReference type="EMBL" id="JBJXBP010000001">
    <property type="protein sequence ID" value="KAL3850257.1"/>
    <property type="molecule type" value="Genomic_DNA"/>
</dbReference>
<dbReference type="Gene3D" id="3.30.70.330">
    <property type="match status" value="1"/>
</dbReference>
<comment type="caution">
    <text evidence="2">The sequence shown here is derived from an EMBL/GenBank/DDBJ whole genome shotgun (WGS) entry which is preliminary data.</text>
</comment>